<dbReference type="Proteomes" id="UP000460287">
    <property type="component" value="Unassembled WGS sequence"/>
</dbReference>
<sequence length="120" mass="13869">MNFKVKSVKKLYTNQHRIGVKLGKFFEENGVNLIRFDYRNLGVSDGYFEQSNMKDRIKDIKEVCNYIKSCFGNIKTEIFLIGFSDGARNAILATQSITELKGLILWNPIFNIYGNNNEMD</sequence>
<gene>
    <name evidence="2" type="ORF">FYJ33_14685</name>
</gene>
<dbReference type="SUPFAM" id="SSF53474">
    <property type="entry name" value="alpha/beta-Hydrolases"/>
    <property type="match status" value="1"/>
</dbReference>
<protein>
    <recommendedName>
        <fullName evidence="1">Serine aminopeptidase S33 domain-containing protein</fullName>
    </recommendedName>
</protein>
<reference evidence="2 3" key="1">
    <citation type="submission" date="2019-08" db="EMBL/GenBank/DDBJ databases">
        <title>In-depth cultivation of the pig gut microbiome towards novel bacterial diversity and tailored functional studies.</title>
        <authorList>
            <person name="Wylensek D."/>
            <person name="Hitch T.C.A."/>
            <person name="Clavel T."/>
        </authorList>
    </citation>
    <scope>NUCLEOTIDE SEQUENCE [LARGE SCALE GENOMIC DNA]</scope>
    <source>
        <strain evidence="2 3">WCA-383-APC-5B</strain>
    </source>
</reference>
<feature type="domain" description="Serine aminopeptidase S33" evidence="1">
    <location>
        <begin position="22"/>
        <end position="112"/>
    </location>
</feature>
<evidence type="ECO:0000259" key="1">
    <source>
        <dbReference type="Pfam" id="PF12146"/>
    </source>
</evidence>
<comment type="caution">
    <text evidence="2">The sequence shown here is derived from an EMBL/GenBank/DDBJ whole genome shotgun (WGS) entry which is preliminary data.</text>
</comment>
<dbReference type="InterPro" id="IPR029058">
    <property type="entry name" value="AB_hydrolase_fold"/>
</dbReference>
<evidence type="ECO:0000313" key="2">
    <source>
        <dbReference type="EMBL" id="MSR92578.1"/>
    </source>
</evidence>
<evidence type="ECO:0000313" key="3">
    <source>
        <dbReference type="Proteomes" id="UP000460287"/>
    </source>
</evidence>
<keyword evidence="3" id="KW-1185">Reference proteome</keyword>
<dbReference type="Pfam" id="PF12146">
    <property type="entry name" value="Hydrolase_4"/>
    <property type="match status" value="1"/>
</dbReference>
<name>A0A7X2N0Q9_9CLOT</name>
<dbReference type="InterPro" id="IPR022742">
    <property type="entry name" value="Hydrolase_4"/>
</dbReference>
<dbReference type="EMBL" id="VULX01000038">
    <property type="protein sequence ID" value="MSR92578.1"/>
    <property type="molecule type" value="Genomic_DNA"/>
</dbReference>
<dbReference type="Gene3D" id="3.40.50.1820">
    <property type="entry name" value="alpha/beta hydrolase"/>
    <property type="match status" value="1"/>
</dbReference>
<accession>A0A7X2N0Q9</accession>
<dbReference type="AlphaFoldDB" id="A0A7X2N0Q9"/>
<proteinExistence type="predicted"/>
<organism evidence="2 3">
    <name type="scientific">Inconstantimicrobium porci</name>
    <dbReference type="NCBI Taxonomy" id="2652291"/>
    <lineage>
        <taxon>Bacteria</taxon>
        <taxon>Bacillati</taxon>
        <taxon>Bacillota</taxon>
        <taxon>Clostridia</taxon>
        <taxon>Eubacteriales</taxon>
        <taxon>Clostridiaceae</taxon>
        <taxon>Inconstantimicrobium</taxon>
    </lineage>
</organism>